<proteinExistence type="predicted"/>
<evidence type="ECO:0000313" key="6">
    <source>
        <dbReference type="Proteomes" id="UP000184388"/>
    </source>
</evidence>
<dbReference type="GO" id="GO:0004519">
    <property type="term" value="F:endonuclease activity"/>
    <property type="evidence" value="ECO:0007669"/>
    <property type="project" value="UniProtKB-KW"/>
</dbReference>
<feature type="compositionally biased region" description="Basic residues" evidence="3">
    <location>
        <begin position="157"/>
        <end position="169"/>
    </location>
</feature>
<dbReference type="AlphaFoldDB" id="A0A9X8R0I1"/>
<evidence type="ECO:0000259" key="4">
    <source>
        <dbReference type="Pfam" id="PF13359"/>
    </source>
</evidence>
<feature type="domain" description="DDE Tnp4" evidence="4">
    <location>
        <begin position="11"/>
        <end position="139"/>
    </location>
</feature>
<dbReference type="Pfam" id="PF13359">
    <property type="entry name" value="DDE_Tnp_4"/>
    <property type="match status" value="1"/>
</dbReference>
<name>A0A9X8R0I1_9ACTN</name>
<dbReference type="GO" id="GO:0046872">
    <property type="term" value="F:metal ion binding"/>
    <property type="evidence" value="ECO:0007669"/>
    <property type="project" value="UniProtKB-KW"/>
</dbReference>
<dbReference type="EMBL" id="FRBK01000049">
    <property type="protein sequence ID" value="SHN34805.1"/>
    <property type="molecule type" value="Genomic_DNA"/>
</dbReference>
<comment type="cofactor">
    <cofactor evidence="1">
        <name>a divalent metal cation</name>
        <dbReference type="ChEBI" id="CHEBI:60240"/>
    </cofactor>
</comment>
<sequence length="291" mass="33507">MGLGEGDYVIVDGTLIPTDRIAADEPYYNQKHKRHGMNVPVIAAPDGTPLWFSRAPPGRTHDLTAARAHGIVQACLTRDIPVLADRAYQGAGATVRTPYKRHHEQPAHYQQFNRDHARLRAPGEHAFARLKQWRVLRKARCSTNRMCLRGHQPGLRASHRGPTRRRRPRALADRGPAPHPRHHLPRGRLPDTYRKRTPRPGHPPQPRDRPGPPRRLDQPRRWEVRTGPERVRTAPDQVRLRSEGQLYNRPPMNSESPRDSRDRLVCWCAWPGGAKSGGRSRRRFRYRLHTR</sequence>
<keyword evidence="5" id="KW-0540">Nuclease</keyword>
<keyword evidence="5" id="KW-0378">Hydrolase</keyword>
<dbReference type="Proteomes" id="UP000184388">
    <property type="component" value="Unassembled WGS sequence"/>
</dbReference>
<feature type="compositionally biased region" description="Basic and acidic residues" evidence="3">
    <location>
        <begin position="205"/>
        <end position="242"/>
    </location>
</feature>
<evidence type="ECO:0000313" key="5">
    <source>
        <dbReference type="EMBL" id="SHN34805.1"/>
    </source>
</evidence>
<evidence type="ECO:0000256" key="3">
    <source>
        <dbReference type="SAM" id="MobiDB-lite"/>
    </source>
</evidence>
<comment type="caution">
    <text evidence="5">The sequence shown here is derived from an EMBL/GenBank/DDBJ whole genome shotgun (WGS) entry which is preliminary data.</text>
</comment>
<accession>A0A9X8R0I1</accession>
<keyword evidence="5" id="KW-0255">Endonuclease</keyword>
<evidence type="ECO:0000256" key="2">
    <source>
        <dbReference type="ARBA" id="ARBA00022723"/>
    </source>
</evidence>
<evidence type="ECO:0000256" key="1">
    <source>
        <dbReference type="ARBA" id="ARBA00001968"/>
    </source>
</evidence>
<feature type="region of interest" description="Disordered" evidence="3">
    <location>
        <begin position="147"/>
        <end position="259"/>
    </location>
</feature>
<gene>
    <name evidence="5" type="ORF">SAMN05216268_1492</name>
</gene>
<reference evidence="6" key="1">
    <citation type="submission" date="2016-11" db="EMBL/GenBank/DDBJ databases">
        <authorList>
            <person name="Jaros S."/>
            <person name="Januszkiewicz K."/>
            <person name="Wedrychowicz H."/>
        </authorList>
    </citation>
    <scope>NUCLEOTIDE SEQUENCE [LARGE SCALE GENOMIC DNA]</scope>
    <source>
        <strain evidence="6">CGMCC 4.3555</strain>
    </source>
</reference>
<organism evidence="5 6">
    <name type="scientific">Streptomyces yunnanensis</name>
    <dbReference type="NCBI Taxonomy" id="156453"/>
    <lineage>
        <taxon>Bacteria</taxon>
        <taxon>Bacillati</taxon>
        <taxon>Actinomycetota</taxon>
        <taxon>Actinomycetes</taxon>
        <taxon>Kitasatosporales</taxon>
        <taxon>Streptomycetaceae</taxon>
        <taxon>Streptomyces</taxon>
    </lineage>
</organism>
<keyword evidence="2" id="KW-0479">Metal-binding</keyword>
<dbReference type="InterPro" id="IPR027806">
    <property type="entry name" value="HARBI1_dom"/>
</dbReference>
<protein>
    <submittedName>
        <fullName evidence="5">DDE superfamily endonuclease</fullName>
    </submittedName>
</protein>